<organism evidence="1">
    <name type="scientific">Ochrobactrum sp. SJY1</name>
    <dbReference type="NCBI Taxonomy" id="1526653"/>
    <lineage>
        <taxon>Bacteria</taxon>
        <taxon>Pseudomonadati</taxon>
        <taxon>Pseudomonadota</taxon>
        <taxon>Alphaproteobacteria</taxon>
        <taxon>Hyphomicrobiales</taxon>
        <taxon>Brucellaceae</taxon>
        <taxon>Brucella/Ochrobactrum group</taxon>
        <taxon>Ochrobactrum</taxon>
    </lineage>
</organism>
<sequence length="38" mass="4156">MIRHFFSVLNLHQLSFIGFAAALSAHFHAPFLVDASAA</sequence>
<accession>A0A075XFJ8</accession>
<name>A0A075XFJ8_9HYPH</name>
<dbReference type="EMBL" id="KM065745">
    <property type="protein sequence ID" value="AIH15819.1"/>
    <property type="molecule type" value="Genomic_DNA"/>
</dbReference>
<proteinExistence type="predicted"/>
<evidence type="ECO:0000313" key="1">
    <source>
        <dbReference type="EMBL" id="AIH15819.1"/>
    </source>
</evidence>
<dbReference type="AlphaFoldDB" id="A0A075XFJ8"/>
<protein>
    <submittedName>
        <fullName evidence="1">Uncharacterized protein</fullName>
    </submittedName>
</protein>
<reference evidence="1" key="1">
    <citation type="journal article" date="2015" name="Appl. Environ. Microbiol.">
        <title>Molecular mechanism of nicotine degradation by a newly isolated strain, Ochrobactrum sp. strain SJY1.</title>
        <authorList>
            <person name="Yu H."/>
            <person name="Tang H."/>
            <person name="Zhu X."/>
            <person name="Li Y."/>
            <person name="Xu P."/>
        </authorList>
    </citation>
    <scope>NUCLEOTIDE SEQUENCE</scope>
    <source>
        <strain evidence="1">SJY1</strain>
    </source>
</reference>